<dbReference type="AlphaFoldDB" id="A0A6G1KYL1"/>
<organism evidence="2 3">
    <name type="scientific">Teratosphaeria nubilosa</name>
    <dbReference type="NCBI Taxonomy" id="161662"/>
    <lineage>
        <taxon>Eukaryota</taxon>
        <taxon>Fungi</taxon>
        <taxon>Dikarya</taxon>
        <taxon>Ascomycota</taxon>
        <taxon>Pezizomycotina</taxon>
        <taxon>Dothideomycetes</taxon>
        <taxon>Dothideomycetidae</taxon>
        <taxon>Mycosphaerellales</taxon>
        <taxon>Teratosphaeriaceae</taxon>
        <taxon>Teratosphaeria</taxon>
    </lineage>
</organism>
<reference evidence="2" key="1">
    <citation type="journal article" date="2020" name="Stud. Mycol.">
        <title>101 Dothideomycetes genomes: a test case for predicting lifestyles and emergence of pathogens.</title>
        <authorList>
            <person name="Haridas S."/>
            <person name="Albert R."/>
            <person name="Binder M."/>
            <person name="Bloem J."/>
            <person name="Labutti K."/>
            <person name="Salamov A."/>
            <person name="Andreopoulos B."/>
            <person name="Baker S."/>
            <person name="Barry K."/>
            <person name="Bills G."/>
            <person name="Bluhm B."/>
            <person name="Cannon C."/>
            <person name="Castanera R."/>
            <person name="Culley D."/>
            <person name="Daum C."/>
            <person name="Ezra D."/>
            <person name="Gonzalez J."/>
            <person name="Henrissat B."/>
            <person name="Kuo A."/>
            <person name="Liang C."/>
            <person name="Lipzen A."/>
            <person name="Lutzoni F."/>
            <person name="Magnuson J."/>
            <person name="Mondo S."/>
            <person name="Nolan M."/>
            <person name="Ohm R."/>
            <person name="Pangilinan J."/>
            <person name="Park H.-J."/>
            <person name="Ramirez L."/>
            <person name="Alfaro M."/>
            <person name="Sun H."/>
            <person name="Tritt A."/>
            <person name="Yoshinaga Y."/>
            <person name="Zwiers L.-H."/>
            <person name="Turgeon B."/>
            <person name="Goodwin S."/>
            <person name="Spatafora J."/>
            <person name="Crous P."/>
            <person name="Grigoriev I."/>
        </authorList>
    </citation>
    <scope>NUCLEOTIDE SEQUENCE</scope>
    <source>
        <strain evidence="2">CBS 116005</strain>
    </source>
</reference>
<name>A0A6G1KYL1_9PEZI</name>
<dbReference type="OrthoDB" id="3938956at2759"/>
<feature type="compositionally biased region" description="Polar residues" evidence="1">
    <location>
        <begin position="140"/>
        <end position="149"/>
    </location>
</feature>
<feature type="compositionally biased region" description="Low complexity" evidence="1">
    <location>
        <begin position="1"/>
        <end position="18"/>
    </location>
</feature>
<evidence type="ECO:0000256" key="1">
    <source>
        <dbReference type="SAM" id="MobiDB-lite"/>
    </source>
</evidence>
<feature type="compositionally biased region" description="Basic and acidic residues" evidence="1">
    <location>
        <begin position="123"/>
        <end position="138"/>
    </location>
</feature>
<gene>
    <name evidence="2" type="ORF">EJ03DRAFT_208563</name>
</gene>
<feature type="region of interest" description="Disordered" evidence="1">
    <location>
        <begin position="1"/>
        <end position="62"/>
    </location>
</feature>
<dbReference type="EMBL" id="ML995892">
    <property type="protein sequence ID" value="KAF2765412.1"/>
    <property type="molecule type" value="Genomic_DNA"/>
</dbReference>
<proteinExistence type="predicted"/>
<evidence type="ECO:0000313" key="2">
    <source>
        <dbReference type="EMBL" id="KAF2765412.1"/>
    </source>
</evidence>
<accession>A0A6G1KYL1</accession>
<keyword evidence="3" id="KW-1185">Reference proteome</keyword>
<dbReference type="Proteomes" id="UP000799436">
    <property type="component" value="Unassembled WGS sequence"/>
</dbReference>
<feature type="region of interest" description="Disordered" evidence="1">
    <location>
        <begin position="95"/>
        <end position="149"/>
    </location>
</feature>
<protein>
    <submittedName>
        <fullName evidence="2">Uncharacterized protein</fullName>
    </submittedName>
</protein>
<sequence length="149" mass="17254">MSHVSSNTSTTASASTAAQGNRTFAARMASAPYPSPASDRRRRVHFPDGFTPHEDPFQPSSLELRLNLGPPGRVSLVVKIEVIFENGRLPKIKVRTKKPRAARRREAEREEQEEQRRFRRDRRNVSRETPRERERRQYVDGQNSGRQFR</sequence>
<evidence type="ECO:0000313" key="3">
    <source>
        <dbReference type="Proteomes" id="UP000799436"/>
    </source>
</evidence>